<feature type="compositionally biased region" description="Acidic residues" evidence="8">
    <location>
        <begin position="501"/>
        <end position="534"/>
    </location>
</feature>
<feature type="compositionally biased region" description="Basic and acidic residues" evidence="8">
    <location>
        <begin position="55"/>
        <end position="65"/>
    </location>
</feature>
<dbReference type="PROSITE" id="PS51194">
    <property type="entry name" value="HELICASE_CTER"/>
    <property type="match status" value="1"/>
</dbReference>
<dbReference type="InterPro" id="IPR003593">
    <property type="entry name" value="AAA+_ATPase"/>
</dbReference>
<dbReference type="SUPFAM" id="SSF52540">
    <property type="entry name" value="P-loop containing nucleoside triphosphate hydrolases"/>
    <property type="match status" value="1"/>
</dbReference>
<dbReference type="FunFam" id="3.40.50.300:FF:000637">
    <property type="entry name" value="ATP-dependent RNA helicase DHX37/DHR1"/>
    <property type="match status" value="1"/>
</dbReference>
<evidence type="ECO:0000256" key="7">
    <source>
        <dbReference type="ARBA" id="ARBA00047984"/>
    </source>
</evidence>
<evidence type="ECO:0000256" key="2">
    <source>
        <dbReference type="ARBA" id="ARBA00012552"/>
    </source>
</evidence>
<comment type="similarity">
    <text evidence="1">Belongs to the DEAD box helicase family. DEAH subfamily.</text>
</comment>
<dbReference type="OrthoDB" id="10253254at2759"/>
<evidence type="ECO:0000259" key="10">
    <source>
        <dbReference type="PROSITE" id="PS51194"/>
    </source>
</evidence>
<feature type="compositionally biased region" description="Acidic residues" evidence="8">
    <location>
        <begin position="483"/>
        <end position="493"/>
    </location>
</feature>
<keyword evidence="3" id="KW-0547">Nucleotide-binding</keyword>
<evidence type="ECO:0000256" key="4">
    <source>
        <dbReference type="ARBA" id="ARBA00022801"/>
    </source>
</evidence>
<gene>
    <name evidence="11" type="ORF">A3770_05p36630</name>
</gene>
<evidence type="ECO:0000256" key="6">
    <source>
        <dbReference type="ARBA" id="ARBA00022840"/>
    </source>
</evidence>
<dbReference type="Pfam" id="PF21010">
    <property type="entry name" value="HA2_C"/>
    <property type="match status" value="1"/>
</dbReference>
<dbReference type="SMART" id="SM00382">
    <property type="entry name" value="AAA"/>
    <property type="match status" value="1"/>
</dbReference>
<feature type="compositionally biased region" description="Gly residues" evidence="8">
    <location>
        <begin position="106"/>
        <end position="118"/>
    </location>
</feature>
<keyword evidence="12" id="KW-1185">Reference proteome</keyword>
<dbReference type="STRING" id="1764295.A0A5B8MNM1"/>
<evidence type="ECO:0000313" key="11">
    <source>
        <dbReference type="EMBL" id="QDZ21145.1"/>
    </source>
</evidence>
<protein>
    <recommendedName>
        <fullName evidence="2">RNA helicase</fullName>
        <ecNumber evidence="2">3.6.4.13</ecNumber>
    </recommendedName>
</protein>
<proteinExistence type="inferred from homology"/>
<dbReference type="PROSITE" id="PS00690">
    <property type="entry name" value="DEAH_ATP_HELICASE"/>
    <property type="match status" value="1"/>
</dbReference>
<feature type="region of interest" description="Disordered" evidence="8">
    <location>
        <begin position="38"/>
        <end position="194"/>
    </location>
</feature>
<name>A0A5B8MNM1_9CHLO</name>
<dbReference type="CDD" id="cd18791">
    <property type="entry name" value="SF2_C_RHA"/>
    <property type="match status" value="1"/>
</dbReference>
<dbReference type="InterPro" id="IPR002464">
    <property type="entry name" value="DNA/RNA_helicase_DEAH_CS"/>
</dbReference>
<dbReference type="GO" id="GO:0000462">
    <property type="term" value="P:maturation of SSU-rRNA from tricistronic rRNA transcript (SSU-rRNA, 5.8S rRNA, LSU-rRNA)"/>
    <property type="evidence" value="ECO:0007669"/>
    <property type="project" value="TreeGrafter"/>
</dbReference>
<dbReference type="PANTHER" id="PTHR18934">
    <property type="entry name" value="ATP-DEPENDENT RNA HELICASE"/>
    <property type="match status" value="1"/>
</dbReference>
<evidence type="ECO:0000256" key="5">
    <source>
        <dbReference type="ARBA" id="ARBA00022806"/>
    </source>
</evidence>
<dbReference type="InterPro" id="IPR007502">
    <property type="entry name" value="Helicase-assoc_dom"/>
</dbReference>
<keyword evidence="4 11" id="KW-0378">Hydrolase</keyword>
<dbReference type="SMART" id="SM00487">
    <property type="entry name" value="DEXDc"/>
    <property type="match status" value="1"/>
</dbReference>
<keyword evidence="6" id="KW-0067">ATP-binding</keyword>
<feature type="domain" description="Helicase ATP-binding" evidence="9">
    <location>
        <begin position="228"/>
        <end position="405"/>
    </location>
</feature>
<dbReference type="GO" id="GO:0005730">
    <property type="term" value="C:nucleolus"/>
    <property type="evidence" value="ECO:0007669"/>
    <property type="project" value="TreeGrafter"/>
</dbReference>
<feature type="region of interest" description="Disordered" evidence="8">
    <location>
        <begin position="471"/>
        <end position="550"/>
    </location>
</feature>
<dbReference type="GO" id="GO:0003724">
    <property type="term" value="F:RNA helicase activity"/>
    <property type="evidence" value="ECO:0007669"/>
    <property type="project" value="UniProtKB-EC"/>
</dbReference>
<dbReference type="SMART" id="SM00847">
    <property type="entry name" value="HA2"/>
    <property type="match status" value="1"/>
</dbReference>
<dbReference type="InterPro" id="IPR014001">
    <property type="entry name" value="Helicase_ATP-bd"/>
</dbReference>
<dbReference type="InterPro" id="IPR027417">
    <property type="entry name" value="P-loop_NTPase"/>
</dbReference>
<dbReference type="Pfam" id="PF00270">
    <property type="entry name" value="DEAD"/>
    <property type="match status" value="1"/>
</dbReference>
<feature type="compositionally biased region" description="Polar residues" evidence="8">
    <location>
        <begin position="146"/>
        <end position="155"/>
    </location>
</feature>
<feature type="domain" description="Helicase C-terminal" evidence="10">
    <location>
        <begin position="435"/>
        <end position="688"/>
    </location>
</feature>
<evidence type="ECO:0000256" key="1">
    <source>
        <dbReference type="ARBA" id="ARBA00008792"/>
    </source>
</evidence>
<evidence type="ECO:0000313" key="12">
    <source>
        <dbReference type="Proteomes" id="UP000316726"/>
    </source>
</evidence>
<sequence>MGKSSKRRKELAALAKKEKRARTSRALETLAKYQISTRDLQSWDKNLVRERKHGSKQEPSKREGEAVGAGGPDCDRNGANGGPSVAPRERNGDVCGIEDLFVPGATVGGGRTAGGVGGDEPRKGKPGKATPASRPSRGEEDRRQTVNKSAGTSSKPAAVDKAREDDGGAETDPQPERRVPRAPTLEEELRKKAESVRSGDYVVHVTRKEDIENSRTALPICAMEQEIMEAVNYNATVLICGETGSGKTTQIPQFLYEAGYGTKRTKGQVGITQPRRIAASSTAERVAQELDTKLGDIVGYQVRHNKRMGSRTALKFMTDGILMRELQEDALLRKYSVIVLDEVHERNMNTDVILGFLTRIIPLRAKLASNPGSGIEELKLLIMSATLSSKEFVENRRLFREPPPVISIPVKRFPVTIHFSRKTEMHSYLDVAYKKVVAIHRKLPNGGILVFVTGQREVMYLTKRLQKRLGRGAELPAPAQSGQDEEEDEEEGGDLNPFDGDAAEDFSSDEEDSDLDEEEADRSDDDESEEEDREELPGTIAGKGDEEEGRGKDVRLDAIVVPLYAKLGREAQGRAFMKPPANSRLIIIATNVAETSITIPGIRYVVDTGRSKQKTVKSVDSGLTQFEVAWVSKSSATQRAGRAGRTGPGHCYRLFSSAFFNDNFPQYSVPDIRNTPLEAVVLQLKSIGVDKPESFPFPTQPNPSSLSKAEKCLRILDVVDPKSGQINSLGSFLSKFPVNPRHARMLVASVMHCGTPKLLGKCLQTAISVAAILSFENFIAQEKSDPLPDASKGNKESSESVECLSKDYLRTVVERYGGDVFASLEVLRAYEEEAATNSYNLRAFCQRNGLHPTIIRDVLQLKRQLASICATRVDSSEGSNLKEHEIMKKAVSEAGGRLGLQAVTPRVKTQLSMVIRRALCVGWQDKIAKRAQGRRNYMYGKTLVRSKRSSKSPFVVFRDLIQTKKAVYMEMVTEVKEGWLSDDALADAFDDNHDVV</sequence>
<dbReference type="PANTHER" id="PTHR18934:SF99">
    <property type="entry name" value="ATP-DEPENDENT RNA HELICASE DHX37-RELATED"/>
    <property type="match status" value="1"/>
</dbReference>
<evidence type="ECO:0000256" key="8">
    <source>
        <dbReference type="SAM" id="MobiDB-lite"/>
    </source>
</evidence>
<comment type="catalytic activity">
    <reaction evidence="7">
        <text>ATP + H2O = ADP + phosphate + H(+)</text>
        <dbReference type="Rhea" id="RHEA:13065"/>
        <dbReference type="ChEBI" id="CHEBI:15377"/>
        <dbReference type="ChEBI" id="CHEBI:15378"/>
        <dbReference type="ChEBI" id="CHEBI:30616"/>
        <dbReference type="ChEBI" id="CHEBI:43474"/>
        <dbReference type="ChEBI" id="CHEBI:456216"/>
        <dbReference type="EC" id="3.6.4.13"/>
    </reaction>
</comment>
<accession>A0A5B8MNM1</accession>
<dbReference type="Gene3D" id="1.20.120.1080">
    <property type="match status" value="1"/>
</dbReference>
<dbReference type="Pfam" id="PF00271">
    <property type="entry name" value="Helicase_C"/>
    <property type="match status" value="1"/>
</dbReference>
<dbReference type="Gene3D" id="3.40.50.300">
    <property type="entry name" value="P-loop containing nucleotide triphosphate hydrolases"/>
    <property type="match status" value="2"/>
</dbReference>
<dbReference type="GO" id="GO:0016787">
    <property type="term" value="F:hydrolase activity"/>
    <property type="evidence" value="ECO:0007669"/>
    <property type="project" value="UniProtKB-KW"/>
</dbReference>
<evidence type="ECO:0000259" key="9">
    <source>
        <dbReference type="PROSITE" id="PS51192"/>
    </source>
</evidence>
<dbReference type="GO" id="GO:0005524">
    <property type="term" value="F:ATP binding"/>
    <property type="evidence" value="ECO:0007669"/>
    <property type="project" value="UniProtKB-KW"/>
</dbReference>
<dbReference type="EMBL" id="CP031038">
    <property type="protein sequence ID" value="QDZ21145.1"/>
    <property type="molecule type" value="Genomic_DNA"/>
</dbReference>
<reference evidence="11 12" key="1">
    <citation type="submission" date="2018-07" db="EMBL/GenBank/DDBJ databases">
        <title>The complete nuclear genome of the prasinophyte Chloropicon primus (CCMP1205).</title>
        <authorList>
            <person name="Pombert J.-F."/>
            <person name="Otis C."/>
            <person name="Turmel M."/>
            <person name="Lemieux C."/>
        </authorList>
    </citation>
    <scope>NUCLEOTIDE SEQUENCE [LARGE SCALE GENOMIC DNA]</scope>
    <source>
        <strain evidence="11 12">CCMP1205</strain>
    </source>
</reference>
<dbReference type="EC" id="3.6.4.13" evidence="2"/>
<dbReference type="GO" id="GO:0003723">
    <property type="term" value="F:RNA binding"/>
    <property type="evidence" value="ECO:0007669"/>
    <property type="project" value="TreeGrafter"/>
</dbReference>
<dbReference type="InterPro" id="IPR011545">
    <property type="entry name" value="DEAD/DEAH_box_helicase_dom"/>
</dbReference>
<keyword evidence="5" id="KW-0347">Helicase</keyword>
<dbReference type="PROSITE" id="PS51192">
    <property type="entry name" value="HELICASE_ATP_BIND_1"/>
    <property type="match status" value="1"/>
</dbReference>
<organism evidence="11 12">
    <name type="scientific">Chloropicon primus</name>
    <dbReference type="NCBI Taxonomy" id="1764295"/>
    <lineage>
        <taxon>Eukaryota</taxon>
        <taxon>Viridiplantae</taxon>
        <taxon>Chlorophyta</taxon>
        <taxon>Chloropicophyceae</taxon>
        <taxon>Chloropicales</taxon>
        <taxon>Chloropicaceae</taxon>
        <taxon>Chloropicon</taxon>
    </lineage>
</organism>
<dbReference type="SMART" id="SM00490">
    <property type="entry name" value="HELICc"/>
    <property type="match status" value="1"/>
</dbReference>
<dbReference type="AlphaFoldDB" id="A0A5B8MNM1"/>
<evidence type="ECO:0000256" key="3">
    <source>
        <dbReference type="ARBA" id="ARBA00022741"/>
    </source>
</evidence>
<dbReference type="InterPro" id="IPR001650">
    <property type="entry name" value="Helicase_C-like"/>
</dbReference>
<feature type="region of interest" description="Disordered" evidence="8">
    <location>
        <begin position="1"/>
        <end position="22"/>
    </location>
</feature>
<dbReference type="Proteomes" id="UP000316726">
    <property type="component" value="Chromosome 5"/>
</dbReference>